<organism evidence="1">
    <name type="scientific">Arundo donax</name>
    <name type="common">Giant reed</name>
    <name type="synonym">Donax arundinaceus</name>
    <dbReference type="NCBI Taxonomy" id="35708"/>
    <lineage>
        <taxon>Eukaryota</taxon>
        <taxon>Viridiplantae</taxon>
        <taxon>Streptophyta</taxon>
        <taxon>Embryophyta</taxon>
        <taxon>Tracheophyta</taxon>
        <taxon>Spermatophyta</taxon>
        <taxon>Magnoliopsida</taxon>
        <taxon>Liliopsida</taxon>
        <taxon>Poales</taxon>
        <taxon>Poaceae</taxon>
        <taxon>PACMAD clade</taxon>
        <taxon>Arundinoideae</taxon>
        <taxon>Arundineae</taxon>
        <taxon>Arundo</taxon>
    </lineage>
</organism>
<reference evidence="1" key="2">
    <citation type="journal article" date="2015" name="Data Brief">
        <title>Shoot transcriptome of the giant reed, Arundo donax.</title>
        <authorList>
            <person name="Barrero R.A."/>
            <person name="Guerrero F.D."/>
            <person name="Moolhuijzen P."/>
            <person name="Goolsby J.A."/>
            <person name="Tidwell J."/>
            <person name="Bellgard S.E."/>
            <person name="Bellgard M.I."/>
        </authorList>
    </citation>
    <scope>NUCLEOTIDE SEQUENCE</scope>
    <source>
        <tissue evidence="1">Shoot tissue taken approximately 20 cm above the soil surface</tissue>
    </source>
</reference>
<name>A0A0A9F6E6_ARUDO</name>
<accession>A0A0A9F6E6</accession>
<evidence type="ECO:0000313" key="1">
    <source>
        <dbReference type="EMBL" id="JAE08585.1"/>
    </source>
</evidence>
<dbReference type="AlphaFoldDB" id="A0A0A9F6E6"/>
<sequence>MIEYMLSRLLTRGTTNWLDEIPPTCELPI</sequence>
<proteinExistence type="predicted"/>
<protein>
    <submittedName>
        <fullName evidence="1">Uncharacterized protein</fullName>
    </submittedName>
</protein>
<reference evidence="1" key="1">
    <citation type="submission" date="2014-09" db="EMBL/GenBank/DDBJ databases">
        <authorList>
            <person name="Magalhaes I.L.F."/>
            <person name="Oliveira U."/>
            <person name="Santos F.R."/>
            <person name="Vidigal T.H.D.A."/>
            <person name="Brescovit A.D."/>
            <person name="Santos A.J."/>
        </authorList>
    </citation>
    <scope>NUCLEOTIDE SEQUENCE</scope>
    <source>
        <tissue evidence="1">Shoot tissue taken approximately 20 cm above the soil surface</tissue>
    </source>
</reference>
<dbReference type="EMBL" id="GBRH01189311">
    <property type="protein sequence ID" value="JAE08585.1"/>
    <property type="molecule type" value="Transcribed_RNA"/>
</dbReference>